<evidence type="ECO:0000313" key="3">
    <source>
        <dbReference type="Proteomes" id="UP001642464"/>
    </source>
</evidence>
<name>A0ABP0RGH5_9DINO</name>
<comment type="caution">
    <text evidence="2">The sequence shown here is derived from an EMBL/GenBank/DDBJ whole genome shotgun (WGS) entry which is preliminary data.</text>
</comment>
<sequence length="101" mass="11310">MSSSPENRALDFFQPSREVDRRENGDADLEDPKIASVEGDALAESETADTAVKGSYVKVEGKVYWVSYEDPEQLIRLPNVGATETAKEEPRGRRLPKWKKA</sequence>
<feature type="compositionally biased region" description="Basic and acidic residues" evidence="1">
    <location>
        <begin position="17"/>
        <end position="33"/>
    </location>
</feature>
<dbReference type="EMBL" id="CAXAMM010041407">
    <property type="protein sequence ID" value="CAK9099275.1"/>
    <property type="molecule type" value="Genomic_DNA"/>
</dbReference>
<dbReference type="Proteomes" id="UP001642464">
    <property type="component" value="Unassembled WGS sequence"/>
</dbReference>
<reference evidence="2 3" key="1">
    <citation type="submission" date="2024-02" db="EMBL/GenBank/DDBJ databases">
        <authorList>
            <person name="Chen Y."/>
            <person name="Shah S."/>
            <person name="Dougan E. K."/>
            <person name="Thang M."/>
            <person name="Chan C."/>
        </authorList>
    </citation>
    <scope>NUCLEOTIDE SEQUENCE [LARGE SCALE GENOMIC DNA]</scope>
</reference>
<organism evidence="2 3">
    <name type="scientific">Durusdinium trenchii</name>
    <dbReference type="NCBI Taxonomy" id="1381693"/>
    <lineage>
        <taxon>Eukaryota</taxon>
        <taxon>Sar</taxon>
        <taxon>Alveolata</taxon>
        <taxon>Dinophyceae</taxon>
        <taxon>Suessiales</taxon>
        <taxon>Symbiodiniaceae</taxon>
        <taxon>Durusdinium</taxon>
    </lineage>
</organism>
<accession>A0ABP0RGH5</accession>
<evidence type="ECO:0000256" key="1">
    <source>
        <dbReference type="SAM" id="MobiDB-lite"/>
    </source>
</evidence>
<evidence type="ECO:0000313" key="2">
    <source>
        <dbReference type="EMBL" id="CAK9099275.1"/>
    </source>
</evidence>
<feature type="region of interest" description="Disordered" evidence="1">
    <location>
        <begin position="1"/>
        <end position="36"/>
    </location>
</feature>
<gene>
    <name evidence="2" type="ORF">SCF082_LOCUS46499</name>
</gene>
<keyword evidence="3" id="KW-1185">Reference proteome</keyword>
<protein>
    <submittedName>
        <fullName evidence="2">Uncharacterized protein</fullName>
    </submittedName>
</protein>
<feature type="region of interest" description="Disordered" evidence="1">
    <location>
        <begin position="81"/>
        <end position="101"/>
    </location>
</feature>
<proteinExistence type="predicted"/>